<evidence type="ECO:0000313" key="2">
    <source>
        <dbReference type="EMBL" id="MFJ2287969.1"/>
    </source>
</evidence>
<dbReference type="InterPro" id="IPR006949">
    <property type="entry name" value="Barrel_Baseplate_J-like"/>
</dbReference>
<dbReference type="Proteomes" id="UP001617296">
    <property type="component" value="Unassembled WGS sequence"/>
</dbReference>
<organism evidence="2 3">
    <name type="scientific">Pseudomonas iridis</name>
    <dbReference type="NCBI Taxonomy" id="2710587"/>
    <lineage>
        <taxon>Bacteria</taxon>
        <taxon>Pseudomonadati</taxon>
        <taxon>Pseudomonadota</taxon>
        <taxon>Gammaproteobacteria</taxon>
        <taxon>Pseudomonadales</taxon>
        <taxon>Pseudomonadaceae</taxon>
        <taxon>Pseudomonas</taxon>
    </lineage>
</organism>
<proteinExistence type="predicted"/>
<feature type="domain" description="Baseplate protein J-like barrel" evidence="1">
    <location>
        <begin position="104"/>
        <end position="190"/>
    </location>
</feature>
<comment type="caution">
    <text evidence="2">The sequence shown here is derived from an EMBL/GenBank/DDBJ whole genome shotgun (WGS) entry which is preliminary data.</text>
</comment>
<dbReference type="PANTHER" id="PTHR37829">
    <property type="entry name" value="PHAGE-LIKE ELEMENT PBSX PROTEIN XKDT"/>
    <property type="match status" value="1"/>
</dbReference>
<dbReference type="EMBL" id="JBIUVY010000027">
    <property type="protein sequence ID" value="MFJ2287969.1"/>
    <property type="molecule type" value="Genomic_DNA"/>
</dbReference>
<dbReference type="Pfam" id="PF04865">
    <property type="entry name" value="Baseplate_J"/>
    <property type="match status" value="1"/>
</dbReference>
<name>A0ABW8DL73_9PSED</name>
<dbReference type="InterPro" id="IPR052399">
    <property type="entry name" value="Phage_Baseplate_Assmbl_Protein"/>
</dbReference>
<protein>
    <submittedName>
        <fullName evidence="2">Baseplate J/gp47 family protein</fullName>
    </submittedName>
</protein>
<accession>A0ABW8DL73</accession>
<evidence type="ECO:0000259" key="1">
    <source>
        <dbReference type="Pfam" id="PF04865"/>
    </source>
</evidence>
<sequence length="391" mass="42712">MSDVDFKQALADAGIPTTDADLRQAWEAEVSAQGSKLSNTSAYSPFWRVVTALVTKPVLWILDFFVATVLPNFFVKTAVDSWLDMLAWAVNVERKGATKAKGVLLFTRTAPGGAMEVPARTIVQSAAINGHVYQLVTTAPGLFTDGLMQLEIPVEAVDTGSGFNLAPGYYAILPEPLPGIAQVVNADGWLTTPGADPEGNDELRLRTRNQFSAVNQWHTDAVYRAMIAAFPGVRPDGVYFQHGAPRGPGSANAYVLFEADVPAATYLEQINAHIRDSGNHGHGDDLLVMVMPETHHAVSIELWPRSNLSAEQLQELEEGVAQFIRAAFRESSVSDYQPTLTYPQSRFSFSRLGEELHLQFVGIESLHFANADIVSELNIPRIQSLQVVLHD</sequence>
<evidence type="ECO:0000313" key="3">
    <source>
        <dbReference type="Proteomes" id="UP001617296"/>
    </source>
</evidence>
<dbReference type="PANTHER" id="PTHR37829:SF3">
    <property type="entry name" value="PROTEIN JAYE-RELATED"/>
    <property type="match status" value="1"/>
</dbReference>
<keyword evidence="3" id="KW-1185">Reference proteome</keyword>
<dbReference type="RefSeq" id="WP_401233337.1">
    <property type="nucleotide sequence ID" value="NZ_JBIUVY010000027.1"/>
</dbReference>
<reference evidence="2 3" key="1">
    <citation type="submission" date="2024-10" db="EMBL/GenBank/DDBJ databases">
        <title>The Natural Products Discovery Center: Release of the First 8490 Sequenced Strains for Exploring Actinobacteria Biosynthetic Diversity.</title>
        <authorList>
            <person name="Kalkreuter E."/>
            <person name="Kautsar S.A."/>
            <person name="Yang D."/>
            <person name="Bader C.D."/>
            <person name="Teijaro C.N."/>
            <person name="Fluegel L."/>
            <person name="Davis C.M."/>
            <person name="Simpson J.R."/>
            <person name="Lauterbach L."/>
            <person name="Steele A.D."/>
            <person name="Gui C."/>
            <person name="Meng S."/>
            <person name="Li G."/>
            <person name="Viehrig K."/>
            <person name="Ye F."/>
            <person name="Su P."/>
            <person name="Kiefer A.F."/>
            <person name="Nichols A."/>
            <person name="Cepeda A.J."/>
            <person name="Yan W."/>
            <person name="Fan B."/>
            <person name="Jiang Y."/>
            <person name="Adhikari A."/>
            <person name="Zheng C.-J."/>
            <person name="Schuster L."/>
            <person name="Cowan T.M."/>
            <person name="Smanski M.J."/>
            <person name="Chevrette M.G."/>
            <person name="De Carvalho L.P.S."/>
            <person name="Shen B."/>
        </authorList>
    </citation>
    <scope>NUCLEOTIDE SEQUENCE [LARGE SCALE GENOMIC DNA]</scope>
    <source>
        <strain evidence="2 3">NPDC087689</strain>
    </source>
</reference>
<gene>
    <name evidence="2" type="ORF">ACIOUF_16665</name>
</gene>